<dbReference type="GO" id="GO:0005544">
    <property type="term" value="F:calcium-dependent phospholipid binding"/>
    <property type="evidence" value="ECO:0007669"/>
    <property type="project" value="InterPro"/>
</dbReference>
<proteinExistence type="predicted"/>
<dbReference type="InterPro" id="IPR000008">
    <property type="entry name" value="C2_dom"/>
</dbReference>
<feature type="domain" description="C2" evidence="1">
    <location>
        <begin position="1"/>
        <end position="110"/>
    </location>
</feature>
<dbReference type="CDD" id="cd08688">
    <property type="entry name" value="C2_KIAA0528-like"/>
    <property type="match status" value="1"/>
</dbReference>
<comment type="caution">
    <text evidence="2">The sequence shown here is derived from an EMBL/GenBank/DDBJ whole genome shotgun (WGS) entry which is preliminary data.</text>
</comment>
<sequence length="503" mass="55760">MPCILKVRIVAARNLPVMDRATELTDAFVEVKFADYDVFRTQIARRTLNPVWNEDFRFEVSDDSTLQNEPLELRILDYDQISYNDIIGTVYIDLDPLLIWDPAAQISGWIPIFDTLRGIRGEINCQIKLQFFGDVNPFKDSSAGVQFFNSTALPTTFHVVSVLGFVSALTNDDDPEYHWSDNFRTPRTSNEARTRTMFQLAGQLRRQLGKKALELGGNAVVGFKEYFDMESEQRAITARAIGTAVRLSTPDQAPRIDRGSSWMSVSTPYPTPTMDPATSPLALGPTYPVKAKSVVDDDSIDGLDDLREVAPNVATLATAAGYKPSDPTPITLHALPPGSVLGLGGLVSAVSVKIIEDDEKEVREAWWNELRDEIKSHAKTLGCSTIVGYSERVSISDEVALLQCTGTAAILDLSMFNTSTIAVLPENIDEEEAEERHQGPAEDVSFSALPKAMLSHRQSTTSDVKGSFFDALIRRRRRTKKAEGMDLIGRCGFHFFNVIQSAR</sequence>
<dbReference type="GO" id="GO:0031340">
    <property type="term" value="P:positive regulation of vesicle fusion"/>
    <property type="evidence" value="ECO:0007669"/>
    <property type="project" value="TreeGrafter"/>
</dbReference>
<dbReference type="EMBL" id="JADGJD010002009">
    <property type="protein sequence ID" value="KAJ3035771.1"/>
    <property type="molecule type" value="Genomic_DNA"/>
</dbReference>
<dbReference type="SMART" id="SM00239">
    <property type="entry name" value="C2"/>
    <property type="match status" value="1"/>
</dbReference>
<dbReference type="PANTHER" id="PTHR37412">
    <property type="entry name" value="C2 DOMAIN-CONTAINING PROTEIN 5"/>
    <property type="match status" value="1"/>
</dbReference>
<dbReference type="GO" id="GO:0010828">
    <property type="term" value="P:positive regulation of D-glucose transmembrane transport"/>
    <property type="evidence" value="ECO:0007669"/>
    <property type="project" value="TreeGrafter"/>
</dbReference>
<reference evidence="2" key="1">
    <citation type="submission" date="2020-05" db="EMBL/GenBank/DDBJ databases">
        <title>Phylogenomic resolution of chytrid fungi.</title>
        <authorList>
            <person name="Stajich J.E."/>
            <person name="Amses K."/>
            <person name="Simmons R."/>
            <person name="Seto K."/>
            <person name="Myers J."/>
            <person name="Bonds A."/>
            <person name="Quandt C.A."/>
            <person name="Barry K."/>
            <person name="Liu P."/>
            <person name="Grigoriev I."/>
            <person name="Longcore J.E."/>
            <person name="James T.Y."/>
        </authorList>
    </citation>
    <scope>NUCLEOTIDE SEQUENCE</scope>
    <source>
        <strain evidence="2">JEL0318</strain>
    </source>
</reference>
<name>A0AAD5WZQ3_9FUNG</name>
<dbReference type="SUPFAM" id="SSF49562">
    <property type="entry name" value="C2 domain (Calcium/lipid-binding domain, CaLB)"/>
    <property type="match status" value="1"/>
</dbReference>
<dbReference type="InterPro" id="IPR035439">
    <property type="entry name" value="UPF0145_dom_sf"/>
</dbReference>
<dbReference type="PROSITE" id="PS50004">
    <property type="entry name" value="C2"/>
    <property type="match status" value="1"/>
</dbReference>
<dbReference type="PANTHER" id="PTHR37412:SF2">
    <property type="entry name" value="C2 DOMAIN-CONTAINING PROTEIN 5"/>
    <property type="match status" value="1"/>
</dbReference>
<dbReference type="InterPro" id="IPR037785">
    <property type="entry name" value="C2_C2CD5"/>
</dbReference>
<keyword evidence="3" id="KW-1185">Reference proteome</keyword>
<dbReference type="AlphaFoldDB" id="A0AAD5WZQ3"/>
<evidence type="ECO:0000313" key="3">
    <source>
        <dbReference type="Proteomes" id="UP001212841"/>
    </source>
</evidence>
<dbReference type="GO" id="GO:0005509">
    <property type="term" value="F:calcium ion binding"/>
    <property type="evidence" value="ECO:0007669"/>
    <property type="project" value="TreeGrafter"/>
</dbReference>
<protein>
    <recommendedName>
        <fullName evidence="1">C2 domain-containing protein</fullName>
    </recommendedName>
</protein>
<dbReference type="InterPro" id="IPR038983">
    <property type="entry name" value="C2CD5"/>
</dbReference>
<gene>
    <name evidence="2" type="ORF">HK097_004106</name>
</gene>
<dbReference type="GO" id="GO:0090314">
    <property type="term" value="P:positive regulation of protein targeting to membrane"/>
    <property type="evidence" value="ECO:0007669"/>
    <property type="project" value="TreeGrafter"/>
</dbReference>
<dbReference type="InterPro" id="IPR056431">
    <property type="entry name" value="C2CD5_YbjQ-rel_dom"/>
</dbReference>
<dbReference type="Proteomes" id="UP001212841">
    <property type="component" value="Unassembled WGS sequence"/>
</dbReference>
<dbReference type="Gene3D" id="2.60.40.150">
    <property type="entry name" value="C2 domain"/>
    <property type="match status" value="1"/>
</dbReference>
<dbReference type="InterPro" id="IPR035892">
    <property type="entry name" value="C2_domain_sf"/>
</dbReference>
<dbReference type="Pfam" id="PF00168">
    <property type="entry name" value="C2"/>
    <property type="match status" value="1"/>
</dbReference>
<dbReference type="Pfam" id="PF23025">
    <property type="entry name" value="YbjQ_2"/>
    <property type="match status" value="2"/>
</dbReference>
<dbReference type="SUPFAM" id="SSF117782">
    <property type="entry name" value="YbjQ-like"/>
    <property type="match status" value="1"/>
</dbReference>
<evidence type="ECO:0000259" key="1">
    <source>
        <dbReference type="PROSITE" id="PS50004"/>
    </source>
</evidence>
<dbReference type="GO" id="GO:0072659">
    <property type="term" value="P:protein localization to plasma membrane"/>
    <property type="evidence" value="ECO:0007669"/>
    <property type="project" value="TreeGrafter"/>
</dbReference>
<organism evidence="2 3">
    <name type="scientific">Rhizophlyctis rosea</name>
    <dbReference type="NCBI Taxonomy" id="64517"/>
    <lineage>
        <taxon>Eukaryota</taxon>
        <taxon>Fungi</taxon>
        <taxon>Fungi incertae sedis</taxon>
        <taxon>Chytridiomycota</taxon>
        <taxon>Chytridiomycota incertae sedis</taxon>
        <taxon>Chytridiomycetes</taxon>
        <taxon>Rhizophlyctidales</taxon>
        <taxon>Rhizophlyctidaceae</taxon>
        <taxon>Rhizophlyctis</taxon>
    </lineage>
</organism>
<dbReference type="GO" id="GO:0005886">
    <property type="term" value="C:plasma membrane"/>
    <property type="evidence" value="ECO:0007669"/>
    <property type="project" value="TreeGrafter"/>
</dbReference>
<evidence type="ECO:0000313" key="2">
    <source>
        <dbReference type="EMBL" id="KAJ3035771.1"/>
    </source>
</evidence>
<accession>A0AAD5WZQ3</accession>
<dbReference type="GO" id="GO:0065002">
    <property type="term" value="P:intracellular protein transmembrane transport"/>
    <property type="evidence" value="ECO:0007669"/>
    <property type="project" value="TreeGrafter"/>
</dbReference>